<comment type="caution">
    <text evidence="6">The sequence shown here is derived from an EMBL/GenBank/DDBJ whole genome shotgun (WGS) entry which is preliminary data.</text>
</comment>
<dbReference type="PANTHER" id="PTHR39080:SF1">
    <property type="entry name" value="LARGE RIBOSOMAL SUBUNIT PROTEIN BL28A"/>
    <property type="match status" value="1"/>
</dbReference>
<dbReference type="RefSeq" id="WP_040550057.1">
    <property type="nucleotide sequence ID" value="NZ_JAXDZJ010000024.1"/>
</dbReference>
<evidence type="ECO:0000313" key="6">
    <source>
        <dbReference type="EMBL" id="MST54454.1"/>
    </source>
</evidence>
<keyword evidence="7" id="KW-1185">Reference proteome</keyword>
<dbReference type="Proteomes" id="UP000473699">
    <property type="component" value="Unassembled WGS sequence"/>
</dbReference>
<protein>
    <recommendedName>
        <fullName evidence="4 5">Large ribosomal subunit protein bL28</fullName>
    </recommendedName>
</protein>
<dbReference type="EMBL" id="VUNH01000001">
    <property type="protein sequence ID" value="MST54454.1"/>
    <property type="molecule type" value="Genomic_DNA"/>
</dbReference>
<dbReference type="Gene3D" id="2.30.170.40">
    <property type="entry name" value="Ribosomal protein L28/L24"/>
    <property type="match status" value="1"/>
</dbReference>
<dbReference type="GO" id="GO:0005840">
    <property type="term" value="C:ribosome"/>
    <property type="evidence" value="ECO:0007669"/>
    <property type="project" value="UniProtKB-KW"/>
</dbReference>
<dbReference type="SUPFAM" id="SSF143800">
    <property type="entry name" value="L28p-like"/>
    <property type="match status" value="1"/>
</dbReference>
<dbReference type="GO" id="GO:0006412">
    <property type="term" value="P:translation"/>
    <property type="evidence" value="ECO:0007669"/>
    <property type="project" value="UniProtKB-UniRule"/>
</dbReference>
<dbReference type="NCBIfam" id="TIGR00009">
    <property type="entry name" value="L28"/>
    <property type="match status" value="1"/>
</dbReference>
<organism evidence="6 7">
    <name type="scientific">Pyramidobacter porci</name>
    <dbReference type="NCBI Taxonomy" id="2605789"/>
    <lineage>
        <taxon>Bacteria</taxon>
        <taxon>Thermotogati</taxon>
        <taxon>Synergistota</taxon>
        <taxon>Synergistia</taxon>
        <taxon>Synergistales</taxon>
        <taxon>Dethiosulfovibrionaceae</taxon>
        <taxon>Pyramidobacter</taxon>
    </lineage>
</organism>
<name>A0A6L5Y820_9BACT</name>
<comment type="similarity">
    <text evidence="1 5">Belongs to the bacterial ribosomal protein bL28 family.</text>
</comment>
<keyword evidence="3 5" id="KW-0687">Ribonucleoprotein</keyword>
<dbReference type="GO" id="GO:0003735">
    <property type="term" value="F:structural constituent of ribosome"/>
    <property type="evidence" value="ECO:0007669"/>
    <property type="project" value="InterPro"/>
</dbReference>
<dbReference type="GeneID" id="90986351"/>
<dbReference type="PANTHER" id="PTHR39080">
    <property type="entry name" value="50S RIBOSOMAL PROTEIN L28"/>
    <property type="match status" value="1"/>
</dbReference>
<reference evidence="6 7" key="1">
    <citation type="submission" date="2019-08" db="EMBL/GenBank/DDBJ databases">
        <title>In-depth cultivation of the pig gut microbiome towards novel bacterial diversity and tailored functional studies.</title>
        <authorList>
            <person name="Wylensek D."/>
            <person name="Hitch T.C.A."/>
            <person name="Clavel T."/>
        </authorList>
    </citation>
    <scope>NUCLEOTIDE SEQUENCE [LARGE SCALE GENOMIC DNA]</scope>
    <source>
        <strain evidence="6 7">SM-530-WT-4B</strain>
    </source>
</reference>
<dbReference type="InterPro" id="IPR037147">
    <property type="entry name" value="Ribosomal_bL28_sf"/>
</dbReference>
<evidence type="ECO:0000256" key="1">
    <source>
        <dbReference type="ARBA" id="ARBA00008760"/>
    </source>
</evidence>
<evidence type="ECO:0000256" key="3">
    <source>
        <dbReference type="ARBA" id="ARBA00023274"/>
    </source>
</evidence>
<dbReference type="InterPro" id="IPR050096">
    <property type="entry name" value="Bacterial_rp_bL28"/>
</dbReference>
<evidence type="ECO:0000313" key="7">
    <source>
        <dbReference type="Proteomes" id="UP000473699"/>
    </source>
</evidence>
<proteinExistence type="inferred from homology"/>
<keyword evidence="2 5" id="KW-0689">Ribosomal protein</keyword>
<dbReference type="AlphaFoldDB" id="A0A6L5Y820"/>
<dbReference type="Pfam" id="PF00830">
    <property type="entry name" value="Ribosomal_L28"/>
    <property type="match status" value="1"/>
</dbReference>
<dbReference type="InterPro" id="IPR026569">
    <property type="entry name" value="Ribosomal_bL28"/>
</dbReference>
<evidence type="ECO:0000256" key="2">
    <source>
        <dbReference type="ARBA" id="ARBA00022980"/>
    </source>
</evidence>
<evidence type="ECO:0000256" key="5">
    <source>
        <dbReference type="HAMAP-Rule" id="MF_00373"/>
    </source>
</evidence>
<dbReference type="GO" id="GO:1990904">
    <property type="term" value="C:ribonucleoprotein complex"/>
    <property type="evidence" value="ECO:0007669"/>
    <property type="project" value="UniProtKB-KW"/>
</dbReference>
<dbReference type="InterPro" id="IPR001383">
    <property type="entry name" value="Ribosomal_bL28_bact-type"/>
</dbReference>
<dbReference type="HAMAP" id="MF_00373">
    <property type="entry name" value="Ribosomal_bL28"/>
    <property type="match status" value="1"/>
</dbReference>
<dbReference type="InterPro" id="IPR034704">
    <property type="entry name" value="Ribosomal_bL28/bL31-like_sf"/>
</dbReference>
<sequence length="64" mass="7243">MSQVCDCCGRGPATGNQLSHSHRRTRRRWLLNLFSVRVDLGGGEAKRMRICSRCLRSGKVKRAL</sequence>
<evidence type="ECO:0000256" key="4">
    <source>
        <dbReference type="ARBA" id="ARBA00035174"/>
    </source>
</evidence>
<accession>A0A6L5Y820</accession>
<gene>
    <name evidence="5 6" type="primary">rpmB</name>
    <name evidence="6" type="ORF">FYJ74_00060</name>
</gene>